<dbReference type="GO" id="GO:0016491">
    <property type="term" value="F:oxidoreductase activity"/>
    <property type="evidence" value="ECO:0007669"/>
    <property type="project" value="InterPro"/>
</dbReference>
<keyword evidence="8" id="KW-1185">Reference proteome</keyword>
<dbReference type="InterPro" id="IPR050316">
    <property type="entry name" value="Tyrosinase/Hemocyanin"/>
</dbReference>
<dbReference type="OrthoDB" id="6132182at2759"/>
<dbReference type="InterPro" id="IPR008922">
    <property type="entry name" value="Di-copper_centre_dom_sf"/>
</dbReference>
<evidence type="ECO:0000256" key="1">
    <source>
        <dbReference type="ARBA" id="ARBA00022723"/>
    </source>
</evidence>
<feature type="signal peptide" evidence="3">
    <location>
        <begin position="1"/>
        <end position="18"/>
    </location>
</feature>
<proteinExistence type="predicted"/>
<evidence type="ECO:0000256" key="3">
    <source>
        <dbReference type="SAM" id="SignalP"/>
    </source>
</evidence>
<feature type="region of interest" description="Disordered" evidence="2">
    <location>
        <begin position="471"/>
        <end position="525"/>
    </location>
</feature>
<dbReference type="PANTHER" id="PTHR11474:SF50">
    <property type="entry name" value="TYROSINASE COPPER-BINDING DOMAIN-CONTAINING PROTEIN"/>
    <property type="match status" value="1"/>
</dbReference>
<dbReference type="PANTHER" id="PTHR11474">
    <property type="entry name" value="TYROSINASE FAMILY MEMBER"/>
    <property type="match status" value="1"/>
</dbReference>
<feature type="compositionally biased region" description="Basic and acidic residues" evidence="2">
    <location>
        <begin position="471"/>
        <end position="509"/>
    </location>
</feature>
<dbReference type="Proteomes" id="UP000095284">
    <property type="component" value="Unplaced"/>
</dbReference>
<sequence length="525" mass="61285">MFFTTYLLFILSISFVNALVNIKPDGVYFRAPHRKHIKMPYSCHDPEFCMHPTDNSTALDEMEWPARIKDYVHCMDLLCQCGAFNGTVKDFKCILPNGKVLHKALRKEFRQLTLEERLTYVEILNQLHREGTLNYIGLLHKTAGVHSGPAFFPWHREFFKRTELLIRTYNPEAAIPYWDSTLDNYLPQPYNSTLFTFELLGEPGIRGYVYDTVFTNWTTMDGRPTWYRSFGREPDGELINNNRIDYVMNQTDIHYVLAYSLPLIGCKNYTLDERFLEYSHDYVHYFISGDMQDRITSSNDPIFFLHHSFVDSIWEAWRQKKQTKEQRENDWPTDDLECAPAWHFKEAEMPLLKPFKNKDALSSKYTENLFEYAPRPSCLSKTEECGSIYLFCDPITTPSDPHCVAKVKLQGNCTGFEWSSDVCLHGKCIEGICKPIVDNIGDVIPNPFPKPPEFLVSAKEEIRGKKIEVKEEKKKEKEENNAVKEENSETKELKEEEKSQKSSNEELKIVRPKQKKIVTKTSRFM</sequence>
<dbReference type="AlphaFoldDB" id="A0A1I7S4X7"/>
<accession>A0A1I7S4X7</accession>
<feature type="domain" description="Tyrosinase copper-binding" evidence="4">
    <location>
        <begin position="300"/>
        <end position="311"/>
    </location>
</feature>
<evidence type="ECO:0000313" key="7">
    <source>
        <dbReference type="Proteomes" id="UP000095284"/>
    </source>
</evidence>
<evidence type="ECO:0000313" key="9">
    <source>
        <dbReference type="WBParaSite" id="BXY_0806100.1"/>
    </source>
</evidence>
<evidence type="ECO:0000256" key="2">
    <source>
        <dbReference type="SAM" id="MobiDB-lite"/>
    </source>
</evidence>
<dbReference type="InterPro" id="IPR002227">
    <property type="entry name" value="Tyrosinase_Cu-bd"/>
</dbReference>
<organism evidence="7 9">
    <name type="scientific">Bursaphelenchus xylophilus</name>
    <name type="common">Pinewood nematode worm</name>
    <name type="synonym">Aphelenchoides xylophilus</name>
    <dbReference type="NCBI Taxonomy" id="6326"/>
    <lineage>
        <taxon>Eukaryota</taxon>
        <taxon>Metazoa</taxon>
        <taxon>Ecdysozoa</taxon>
        <taxon>Nematoda</taxon>
        <taxon>Chromadorea</taxon>
        <taxon>Rhabditida</taxon>
        <taxon>Tylenchina</taxon>
        <taxon>Tylenchomorpha</taxon>
        <taxon>Aphelenchoidea</taxon>
        <taxon>Aphelenchoididae</taxon>
        <taxon>Bursaphelenchus</taxon>
    </lineage>
</organism>
<dbReference type="Pfam" id="PF00264">
    <property type="entry name" value="Tyrosinase"/>
    <property type="match status" value="1"/>
</dbReference>
<reference evidence="6" key="2">
    <citation type="submission" date="2020-08" db="EMBL/GenBank/DDBJ databases">
        <authorList>
            <person name="Kikuchi T."/>
        </authorList>
    </citation>
    <scope>NUCLEOTIDE SEQUENCE</scope>
    <source>
        <strain evidence="5">Ka4C1</strain>
    </source>
</reference>
<evidence type="ECO:0000313" key="8">
    <source>
        <dbReference type="Proteomes" id="UP000659654"/>
    </source>
</evidence>
<dbReference type="Gene3D" id="1.10.1280.10">
    <property type="entry name" value="Di-copper center containing domain from catechol oxidase"/>
    <property type="match status" value="1"/>
</dbReference>
<dbReference type="eggNOG" id="ENOG502QRNA">
    <property type="taxonomic scope" value="Eukaryota"/>
</dbReference>
<protein>
    <submittedName>
        <fullName evidence="5">(pine wood nematode) hypothetical protein</fullName>
    </submittedName>
    <submittedName>
        <fullName evidence="9">Tyrosinase_Cu-bd domain-containing protein</fullName>
    </submittedName>
</protein>
<dbReference type="EMBL" id="CAJFDI010000004">
    <property type="protein sequence ID" value="CAD5227327.1"/>
    <property type="molecule type" value="Genomic_DNA"/>
</dbReference>
<dbReference type="SUPFAM" id="SSF48056">
    <property type="entry name" value="Di-copper centre-containing domain"/>
    <property type="match status" value="1"/>
</dbReference>
<dbReference type="PRINTS" id="PR00092">
    <property type="entry name" value="TYROSINASE"/>
</dbReference>
<evidence type="ECO:0000313" key="6">
    <source>
        <dbReference type="EMBL" id="CAG9117479.1"/>
    </source>
</evidence>
<keyword evidence="1" id="KW-0479">Metal-binding</keyword>
<dbReference type="Proteomes" id="UP000659654">
    <property type="component" value="Unassembled WGS sequence"/>
</dbReference>
<dbReference type="EMBL" id="CAJFCV020000004">
    <property type="protein sequence ID" value="CAG9117479.1"/>
    <property type="molecule type" value="Genomic_DNA"/>
</dbReference>
<dbReference type="WBParaSite" id="BXY_0806100.1">
    <property type="protein sequence ID" value="BXY_0806100.1"/>
    <property type="gene ID" value="BXY_0806100"/>
</dbReference>
<gene>
    <name evidence="5" type="ORF">BXYJ_LOCUS9872</name>
</gene>
<evidence type="ECO:0000259" key="4">
    <source>
        <dbReference type="PROSITE" id="PS00498"/>
    </source>
</evidence>
<dbReference type="PROSITE" id="PS00498">
    <property type="entry name" value="TYROSINASE_2"/>
    <property type="match status" value="1"/>
</dbReference>
<dbReference type="Proteomes" id="UP000582659">
    <property type="component" value="Unassembled WGS sequence"/>
</dbReference>
<name>A0A1I7S4X7_BURXY</name>
<reference evidence="9" key="1">
    <citation type="submission" date="2016-11" db="UniProtKB">
        <authorList>
            <consortium name="WormBaseParasite"/>
        </authorList>
    </citation>
    <scope>IDENTIFICATION</scope>
</reference>
<feature type="chain" id="PRO_5035399702" evidence="3">
    <location>
        <begin position="19"/>
        <end position="525"/>
    </location>
</feature>
<evidence type="ECO:0000313" key="5">
    <source>
        <dbReference type="EMBL" id="CAD5227327.1"/>
    </source>
</evidence>
<keyword evidence="3" id="KW-0732">Signal</keyword>
<dbReference type="GO" id="GO:0046872">
    <property type="term" value="F:metal ion binding"/>
    <property type="evidence" value="ECO:0007669"/>
    <property type="project" value="UniProtKB-KW"/>
</dbReference>